<evidence type="ECO:0000313" key="5">
    <source>
        <dbReference type="Proteomes" id="UP001178507"/>
    </source>
</evidence>
<dbReference type="PANTHER" id="PTHR45911">
    <property type="entry name" value="C2 DOMAIN-CONTAINING PROTEIN"/>
    <property type="match status" value="1"/>
</dbReference>
<dbReference type="GO" id="GO:0002161">
    <property type="term" value="F:aminoacyl-tRNA deacylase activity"/>
    <property type="evidence" value="ECO:0007669"/>
    <property type="project" value="InterPro"/>
</dbReference>
<evidence type="ECO:0000259" key="3">
    <source>
        <dbReference type="PROSITE" id="PS50004"/>
    </source>
</evidence>
<dbReference type="GO" id="GO:0046872">
    <property type="term" value="F:metal ion binding"/>
    <property type="evidence" value="ECO:0007669"/>
    <property type="project" value="UniProtKB-KW"/>
</dbReference>
<dbReference type="Gene3D" id="3.40.50.1820">
    <property type="entry name" value="alpha/beta hydrolase"/>
    <property type="match status" value="1"/>
</dbReference>
<keyword evidence="1" id="KW-0479">Metal-binding</keyword>
<organism evidence="4 5">
    <name type="scientific">Effrenium voratum</name>
    <dbReference type="NCBI Taxonomy" id="2562239"/>
    <lineage>
        <taxon>Eukaryota</taxon>
        <taxon>Sar</taxon>
        <taxon>Alveolata</taxon>
        <taxon>Dinophyceae</taxon>
        <taxon>Suessiales</taxon>
        <taxon>Symbiodiniaceae</taxon>
        <taxon>Effrenium</taxon>
    </lineage>
</organism>
<keyword evidence="2" id="KW-0106">Calcium</keyword>
<comment type="caution">
    <text evidence="4">The sequence shown here is derived from an EMBL/GenBank/DDBJ whole genome shotgun (WGS) entry which is preliminary data.</text>
</comment>
<dbReference type="InterPro" id="IPR007214">
    <property type="entry name" value="YbaK/aa-tRNA-synth-assoc-dom"/>
</dbReference>
<feature type="domain" description="C2" evidence="3">
    <location>
        <begin position="115"/>
        <end position="236"/>
    </location>
</feature>
<proteinExistence type="predicted"/>
<name>A0AA36I1T7_9DINO</name>
<dbReference type="Pfam" id="PF00168">
    <property type="entry name" value="C2"/>
    <property type="match status" value="2"/>
</dbReference>
<dbReference type="SUPFAM" id="SSF53474">
    <property type="entry name" value="alpha/beta-Hydrolases"/>
    <property type="match status" value="1"/>
</dbReference>
<reference evidence="4" key="1">
    <citation type="submission" date="2023-08" db="EMBL/GenBank/DDBJ databases">
        <authorList>
            <person name="Chen Y."/>
            <person name="Shah S."/>
            <person name="Dougan E. K."/>
            <person name="Thang M."/>
            <person name="Chan C."/>
        </authorList>
    </citation>
    <scope>NUCLEOTIDE SEQUENCE</scope>
</reference>
<evidence type="ECO:0000256" key="2">
    <source>
        <dbReference type="ARBA" id="ARBA00022837"/>
    </source>
</evidence>
<evidence type="ECO:0000256" key="1">
    <source>
        <dbReference type="ARBA" id="ARBA00022723"/>
    </source>
</evidence>
<dbReference type="PRINTS" id="PR00360">
    <property type="entry name" value="C2DOMAIN"/>
</dbReference>
<dbReference type="SMART" id="SM00239">
    <property type="entry name" value="C2"/>
    <property type="match status" value="2"/>
</dbReference>
<gene>
    <name evidence="4" type="ORF">EVOR1521_LOCUS7710</name>
</gene>
<dbReference type="Pfam" id="PF03959">
    <property type="entry name" value="FSH1"/>
    <property type="match status" value="1"/>
</dbReference>
<dbReference type="Proteomes" id="UP001178507">
    <property type="component" value="Unassembled WGS sequence"/>
</dbReference>
<dbReference type="InterPro" id="IPR005645">
    <property type="entry name" value="FSH-like_dom"/>
</dbReference>
<dbReference type="InterPro" id="IPR036754">
    <property type="entry name" value="YbaK/aa-tRNA-synt-asso_dom_sf"/>
</dbReference>
<dbReference type="PROSITE" id="PS50004">
    <property type="entry name" value="C2"/>
    <property type="match status" value="2"/>
</dbReference>
<dbReference type="EMBL" id="CAUJNA010000635">
    <property type="protein sequence ID" value="CAJ1379476.1"/>
    <property type="molecule type" value="Genomic_DNA"/>
</dbReference>
<dbReference type="SUPFAM" id="SSF49562">
    <property type="entry name" value="C2 domain (Calcium/lipid-binding domain, CaLB)"/>
    <property type="match status" value="2"/>
</dbReference>
<sequence>MLALPRSCAVPFLARLMASRKSAAVRSQTVAQRIDAATTVKSQVVISDLASADAENLFALYDFDGISLLPRGALTEVLRDIGLEKALAEDFGAFSKLAFDSHSADSHFLSSNEFKQLYYRLMNRYPELLPRAPALRVTVYSAKNLPPADVNGKADPYCTMQLAGKPHTKTRTRYVEKTLDPRWGEELTGNYAYEEGDDLLFEVFDYDRGCAQGDLLCTCIVPNKEFHREGGFDGSWPMTLAPELAKLKGYSPSIRLRIQVTAFPEPLPRVSILVRHADGLPPADANGKSDPFCSVQLVGKQFSRSSTTIKSRTLDPVWNETLTDKHRYEHGDSLSFKVWDYDKAGGNDLLGECVLDNSQFHKPGGFDGELSLQTSETKYTPTLSVQVLVREVEEAHQAHREATATTEEAPVTQTEEVQAAEELLRKLKPFATVQAIDAPHVLPYDPSLRGWWLYSEDVWDGSAEGIQALADTLLRRPSFQPLGLQESLAQVRAEWSKGYDGILGFSQGAILAALLCAELSAENGASVPGFAVLISGFGKPAPEGLAFPVDPLPVPSLHVWGEADAHIPPWASKILCEKFCNPRVHAHPGHHIVPQKAADLNVIASFVAEMAASSSELTGPGSRTSGKGSVAVADFEELRSGLRRFATRRCGGAGGKAAATMSAPGTATMHPGAYLEEELAAPGPATYERLLSLLSGAKFLALGPHEACRTSEDSVRVRRAGGWQDVTLHSGAKAMLLRTGKGEWLLAVLPADCKLSWKKVRTLHGKGTRMATEEEVADVTGCLPGAVPPIATFPRQAAGTESRDWVGWWDGNMWDGHSSWIVLD</sequence>
<dbReference type="Pfam" id="PF04073">
    <property type="entry name" value="tRNA_edit"/>
    <property type="match status" value="1"/>
</dbReference>
<dbReference type="Gene3D" id="3.90.960.10">
    <property type="entry name" value="YbaK/aminoacyl-tRNA synthetase-associated domain"/>
    <property type="match status" value="1"/>
</dbReference>
<evidence type="ECO:0000313" key="4">
    <source>
        <dbReference type="EMBL" id="CAJ1379476.1"/>
    </source>
</evidence>
<dbReference type="CDD" id="cd00030">
    <property type="entry name" value="C2"/>
    <property type="match status" value="1"/>
</dbReference>
<feature type="domain" description="C2" evidence="3">
    <location>
        <begin position="252"/>
        <end position="370"/>
    </location>
</feature>
<keyword evidence="5" id="KW-1185">Reference proteome</keyword>
<dbReference type="InterPro" id="IPR035892">
    <property type="entry name" value="C2_domain_sf"/>
</dbReference>
<dbReference type="Gene3D" id="2.60.40.150">
    <property type="entry name" value="C2 domain"/>
    <property type="match status" value="2"/>
</dbReference>
<dbReference type="InterPro" id="IPR029058">
    <property type="entry name" value="AB_hydrolase_fold"/>
</dbReference>
<accession>A0AA36I1T7</accession>
<dbReference type="InterPro" id="IPR000008">
    <property type="entry name" value="C2_dom"/>
</dbReference>
<dbReference type="SUPFAM" id="SSF55826">
    <property type="entry name" value="YbaK/ProRS associated domain"/>
    <property type="match status" value="1"/>
</dbReference>
<protein>
    <recommendedName>
        <fullName evidence="3">C2 domain-containing protein</fullName>
    </recommendedName>
</protein>
<dbReference type="AlphaFoldDB" id="A0AA36I1T7"/>